<reference evidence="3" key="1">
    <citation type="submission" date="2021-05" db="EMBL/GenBank/DDBJ databases">
        <authorList>
            <person name="Alioto T."/>
            <person name="Alioto T."/>
            <person name="Gomez Garrido J."/>
        </authorList>
    </citation>
    <scope>NUCLEOTIDE SEQUENCE</scope>
</reference>
<sequence length="156" mass="17756">MFLLYLLCALSSVLPSCLYCCQYQYRLMLTPCSSRTSGVQYCRINRPSSLHLSSNLLPSSTFNLSQYLFMNSLCALNRTLRSVLLSSLYCFQYCLILSLCSLIIPVLPSAFACLQYFFISWLCFCFISCVHFVERLFNLTSPVNSELLLVLLPISS</sequence>
<keyword evidence="1" id="KW-0812">Transmembrane</keyword>
<dbReference type="EMBL" id="HBUF01278958">
    <property type="protein sequence ID" value="CAG6686920.1"/>
    <property type="molecule type" value="Transcribed_RNA"/>
</dbReference>
<feature type="chain" id="PRO_5034872264" evidence="2">
    <location>
        <begin position="16"/>
        <end position="156"/>
    </location>
</feature>
<dbReference type="AlphaFoldDB" id="A0A8D8TEG6"/>
<evidence type="ECO:0000313" key="3">
    <source>
        <dbReference type="EMBL" id="CAG6686920.1"/>
    </source>
</evidence>
<keyword evidence="1" id="KW-0472">Membrane</keyword>
<evidence type="ECO:0000256" key="1">
    <source>
        <dbReference type="SAM" id="Phobius"/>
    </source>
</evidence>
<feature type="transmembrane region" description="Helical" evidence="1">
    <location>
        <begin position="88"/>
        <end position="108"/>
    </location>
</feature>
<protein>
    <submittedName>
        <fullName evidence="3">Uncharacterized protein</fullName>
    </submittedName>
</protein>
<name>A0A8D8TEG6_9HEMI</name>
<keyword evidence="1" id="KW-1133">Transmembrane helix</keyword>
<feature type="transmembrane region" description="Helical" evidence="1">
    <location>
        <begin position="114"/>
        <end position="133"/>
    </location>
</feature>
<proteinExistence type="predicted"/>
<organism evidence="3">
    <name type="scientific">Cacopsylla melanoneura</name>
    <dbReference type="NCBI Taxonomy" id="428564"/>
    <lineage>
        <taxon>Eukaryota</taxon>
        <taxon>Metazoa</taxon>
        <taxon>Ecdysozoa</taxon>
        <taxon>Arthropoda</taxon>
        <taxon>Hexapoda</taxon>
        <taxon>Insecta</taxon>
        <taxon>Pterygota</taxon>
        <taxon>Neoptera</taxon>
        <taxon>Paraneoptera</taxon>
        <taxon>Hemiptera</taxon>
        <taxon>Sternorrhyncha</taxon>
        <taxon>Psylloidea</taxon>
        <taxon>Psyllidae</taxon>
        <taxon>Psyllinae</taxon>
        <taxon>Cacopsylla</taxon>
    </lineage>
</organism>
<keyword evidence="2" id="KW-0732">Signal</keyword>
<evidence type="ECO:0000256" key="2">
    <source>
        <dbReference type="SAM" id="SignalP"/>
    </source>
</evidence>
<accession>A0A8D8TEG6</accession>
<feature type="signal peptide" evidence="2">
    <location>
        <begin position="1"/>
        <end position="15"/>
    </location>
</feature>